<gene>
    <name evidence="1" type="ORF">F5147DRAFT_805761</name>
</gene>
<comment type="caution">
    <text evidence="1">The sequence shown here is derived from an EMBL/GenBank/DDBJ whole genome shotgun (WGS) entry which is preliminary data.</text>
</comment>
<accession>A0A9P7F370</accession>
<dbReference type="GeneID" id="64705613"/>
<proteinExistence type="predicted"/>
<sequence length="314" mass="35887">MLGHQHSSLQLAHYAYLHVQLGIKTLDGARHDEAADYFTAALNRRDLSSKSNIHEIYEDLVVEYICPSEAEDVIRRAVWIELSNAPLCLLNTSTGLLCDRAAQLNSFKTTPEYKELLSSITKRSDLRMERIKEVVAMHFRCVLLSHRWEETEALLHDIQDKVMYELNGLGGIAWMDTCCIDKSNNVELEEPVNFMFVWYRHSTLTTIHLSDVPPSSQSGALASSVWNERGWAFQKFVAPKVVIFYQKDWSLYLDDRSPNHKRSPAIMKELEGATGIGAQALISFHPGMRGAREKLQWASRCVTTMQEDIMYSYL</sequence>
<dbReference type="AlphaFoldDB" id="A0A9P7F370"/>
<dbReference type="PANTHER" id="PTHR10622:SF10">
    <property type="entry name" value="HET DOMAIN-CONTAINING PROTEIN"/>
    <property type="match status" value="1"/>
</dbReference>
<organism evidence="1 2">
    <name type="scientific">Suillus discolor</name>
    <dbReference type="NCBI Taxonomy" id="1912936"/>
    <lineage>
        <taxon>Eukaryota</taxon>
        <taxon>Fungi</taxon>
        <taxon>Dikarya</taxon>
        <taxon>Basidiomycota</taxon>
        <taxon>Agaricomycotina</taxon>
        <taxon>Agaricomycetes</taxon>
        <taxon>Agaricomycetidae</taxon>
        <taxon>Boletales</taxon>
        <taxon>Suillineae</taxon>
        <taxon>Suillaceae</taxon>
        <taxon>Suillus</taxon>
    </lineage>
</organism>
<evidence type="ECO:0000313" key="2">
    <source>
        <dbReference type="Proteomes" id="UP000823399"/>
    </source>
</evidence>
<dbReference type="RefSeq" id="XP_041291284.1">
    <property type="nucleotide sequence ID" value="XM_041443354.1"/>
</dbReference>
<evidence type="ECO:0000313" key="1">
    <source>
        <dbReference type="EMBL" id="KAG2105530.1"/>
    </source>
</evidence>
<dbReference type="OrthoDB" id="2673453at2759"/>
<keyword evidence="2" id="KW-1185">Reference proteome</keyword>
<reference evidence="1" key="1">
    <citation type="journal article" date="2020" name="New Phytol.">
        <title>Comparative genomics reveals dynamic genome evolution in host specialist ectomycorrhizal fungi.</title>
        <authorList>
            <person name="Lofgren L.A."/>
            <person name="Nguyen N.H."/>
            <person name="Vilgalys R."/>
            <person name="Ruytinx J."/>
            <person name="Liao H.L."/>
            <person name="Branco S."/>
            <person name="Kuo A."/>
            <person name="LaButti K."/>
            <person name="Lipzen A."/>
            <person name="Andreopoulos W."/>
            <person name="Pangilinan J."/>
            <person name="Riley R."/>
            <person name="Hundley H."/>
            <person name="Na H."/>
            <person name="Barry K."/>
            <person name="Grigoriev I.V."/>
            <person name="Stajich J.E."/>
            <person name="Kennedy P.G."/>
        </authorList>
    </citation>
    <scope>NUCLEOTIDE SEQUENCE</scope>
    <source>
        <strain evidence="1">FC423</strain>
    </source>
</reference>
<name>A0A9P7F370_9AGAM</name>
<dbReference type="PANTHER" id="PTHR10622">
    <property type="entry name" value="HET DOMAIN-CONTAINING PROTEIN"/>
    <property type="match status" value="1"/>
</dbReference>
<dbReference type="EMBL" id="JABBWM010000038">
    <property type="protein sequence ID" value="KAG2105530.1"/>
    <property type="molecule type" value="Genomic_DNA"/>
</dbReference>
<evidence type="ECO:0008006" key="3">
    <source>
        <dbReference type="Google" id="ProtNLM"/>
    </source>
</evidence>
<protein>
    <recommendedName>
        <fullName evidence="3">Heterokaryon incompatibility domain-containing protein</fullName>
    </recommendedName>
</protein>
<dbReference type="Proteomes" id="UP000823399">
    <property type="component" value="Unassembled WGS sequence"/>
</dbReference>